<dbReference type="AlphaFoldDB" id="A0A2Z6T9Y6"/>
<dbReference type="RefSeq" id="WP_117118816.1">
    <property type="nucleotide sequence ID" value="NZ_BFBY01000017.1"/>
</dbReference>
<protein>
    <submittedName>
        <fullName evidence="1">Bacteriocin</fullName>
    </submittedName>
</protein>
<accession>A0A2Z6T9Y6</accession>
<comment type="caution">
    <text evidence="1">The sequence shown here is derived from an EMBL/GenBank/DDBJ whole genome shotgun (WGS) entry which is preliminary data.</text>
</comment>
<organism evidence="1 2">
    <name type="scientific">Lactobacillus rodentium</name>
    <dbReference type="NCBI Taxonomy" id="947835"/>
    <lineage>
        <taxon>Bacteria</taxon>
        <taxon>Bacillati</taxon>
        <taxon>Bacillota</taxon>
        <taxon>Bacilli</taxon>
        <taxon>Lactobacillales</taxon>
        <taxon>Lactobacillaceae</taxon>
        <taxon>Lactobacillus</taxon>
    </lineage>
</organism>
<dbReference type="InterPro" id="IPR035280">
    <property type="entry name" value="Helveticin_J"/>
</dbReference>
<dbReference type="Proteomes" id="UP000257317">
    <property type="component" value="Unassembled WGS sequence"/>
</dbReference>
<dbReference type="EMBL" id="BFBY01000017">
    <property type="protein sequence ID" value="GBG05488.1"/>
    <property type="molecule type" value="Genomic_DNA"/>
</dbReference>
<name>A0A2Z6T9Y6_9LACO</name>
<evidence type="ECO:0000313" key="2">
    <source>
        <dbReference type="Proteomes" id="UP000257317"/>
    </source>
</evidence>
<sequence>MIQRNAQIKLKYDLNNLHHVVVQASAVSPEQVYALQLLHQQTDTVVYRHPAFGQEVDFEDEEPVLYLKGNNQNLAGSHTQTWIYSGRENRYFVGVKPKKFGHTLWATQIARVNLGEAGEQIFNSNTQLPRLSYLNRAGKRYPGKNLVRVEAAISPDFQTFLIASIDKDHTGHFALYNLAEINKVLDGIEDNPKDINIENLTCLDSFTIPNFNSKYIASIQGYGIDNEKNIYISSQPSPKQNWLGFAIQSSPREIVKIPWGSKIADNWEVINLDKEKLLNMRGFVTEFEGIQVIDQNHAYLTVAYHKKYGATTLYNKIFEIKIEKQNILS</sequence>
<proteinExistence type="predicted"/>
<dbReference type="Pfam" id="PF17312">
    <property type="entry name" value="Helveticin_J"/>
    <property type="match status" value="1"/>
</dbReference>
<keyword evidence="2" id="KW-1185">Reference proteome</keyword>
<evidence type="ECO:0000313" key="1">
    <source>
        <dbReference type="EMBL" id="GBG05488.1"/>
    </source>
</evidence>
<dbReference type="OrthoDB" id="2311249at2"/>
<dbReference type="GO" id="GO:0042742">
    <property type="term" value="P:defense response to bacterium"/>
    <property type="evidence" value="ECO:0007669"/>
    <property type="project" value="InterPro"/>
</dbReference>
<gene>
    <name evidence="1" type="ORF">LrDSM24759_14020</name>
</gene>
<reference evidence="2" key="1">
    <citation type="submission" date="2018-03" db="EMBL/GenBank/DDBJ databases">
        <title>New taxa in the Lactobacillus gasseri group.</title>
        <authorList>
            <person name="Tanizawa Y."/>
            <person name="Tohno M."/>
            <person name="Endo A."/>
            <person name="Arita M."/>
        </authorList>
    </citation>
    <scope>NUCLEOTIDE SEQUENCE [LARGE SCALE GENOMIC DNA]</scope>
    <source>
        <strain evidence="2">DSM 24759</strain>
    </source>
</reference>